<evidence type="ECO:0000259" key="2">
    <source>
        <dbReference type="Pfam" id="PF00270"/>
    </source>
</evidence>
<dbReference type="InterPro" id="IPR011545">
    <property type="entry name" value="DEAD/DEAH_box_helicase_dom"/>
</dbReference>
<accession>A0A9P5ZT16</accession>
<keyword evidence="4" id="KW-1185">Reference proteome</keyword>
<feature type="compositionally biased region" description="Low complexity" evidence="1">
    <location>
        <begin position="11"/>
        <end position="22"/>
    </location>
</feature>
<proteinExistence type="predicted"/>
<comment type="caution">
    <text evidence="3">The sequence shown here is derived from an EMBL/GenBank/DDBJ whole genome shotgun (WGS) entry which is preliminary data.</text>
</comment>
<feature type="domain" description="DEAD/DEAH-box helicase" evidence="2">
    <location>
        <begin position="60"/>
        <end position="116"/>
    </location>
</feature>
<dbReference type="Proteomes" id="UP000807025">
    <property type="component" value="Unassembled WGS sequence"/>
</dbReference>
<evidence type="ECO:0000313" key="4">
    <source>
        <dbReference type="Proteomes" id="UP000807025"/>
    </source>
</evidence>
<dbReference type="EMBL" id="MU154589">
    <property type="protein sequence ID" value="KAF9493220.1"/>
    <property type="molecule type" value="Genomic_DNA"/>
</dbReference>
<protein>
    <recommendedName>
        <fullName evidence="2">DEAD/DEAH-box helicase domain-containing protein</fullName>
    </recommendedName>
</protein>
<evidence type="ECO:0000313" key="3">
    <source>
        <dbReference type="EMBL" id="KAF9493220.1"/>
    </source>
</evidence>
<dbReference type="SUPFAM" id="SSF52540">
    <property type="entry name" value="P-loop containing nucleoside triphosphate hydrolases"/>
    <property type="match status" value="1"/>
</dbReference>
<dbReference type="Pfam" id="PF00270">
    <property type="entry name" value="DEAD"/>
    <property type="match status" value="1"/>
</dbReference>
<gene>
    <name evidence="3" type="ORF">BDN71DRAFT_1508800</name>
</gene>
<dbReference type="GO" id="GO:0003676">
    <property type="term" value="F:nucleic acid binding"/>
    <property type="evidence" value="ECO:0007669"/>
    <property type="project" value="InterPro"/>
</dbReference>
<dbReference type="OrthoDB" id="10261556at2759"/>
<feature type="region of interest" description="Disordered" evidence="1">
    <location>
        <begin position="1"/>
        <end position="31"/>
    </location>
</feature>
<dbReference type="Gene3D" id="3.40.50.300">
    <property type="entry name" value="P-loop containing nucleotide triphosphate hydrolases"/>
    <property type="match status" value="1"/>
</dbReference>
<evidence type="ECO:0000256" key="1">
    <source>
        <dbReference type="SAM" id="MobiDB-lite"/>
    </source>
</evidence>
<dbReference type="GO" id="GO:0005524">
    <property type="term" value="F:ATP binding"/>
    <property type="evidence" value="ECO:0007669"/>
    <property type="project" value="InterPro"/>
</dbReference>
<reference evidence="3" key="1">
    <citation type="submission" date="2020-11" db="EMBL/GenBank/DDBJ databases">
        <authorList>
            <consortium name="DOE Joint Genome Institute"/>
            <person name="Ahrendt S."/>
            <person name="Riley R."/>
            <person name="Andreopoulos W."/>
            <person name="Labutti K."/>
            <person name="Pangilinan J."/>
            <person name="Ruiz-Duenas F.J."/>
            <person name="Barrasa J.M."/>
            <person name="Sanchez-Garcia M."/>
            <person name="Camarero S."/>
            <person name="Miyauchi S."/>
            <person name="Serrano A."/>
            <person name="Linde D."/>
            <person name="Babiker R."/>
            <person name="Drula E."/>
            <person name="Ayuso-Fernandez I."/>
            <person name="Pacheco R."/>
            <person name="Padilla G."/>
            <person name="Ferreira P."/>
            <person name="Barriuso J."/>
            <person name="Kellner H."/>
            <person name="Castanera R."/>
            <person name="Alfaro M."/>
            <person name="Ramirez L."/>
            <person name="Pisabarro A.G."/>
            <person name="Kuo A."/>
            <person name="Tritt A."/>
            <person name="Lipzen A."/>
            <person name="He G."/>
            <person name="Yan M."/>
            <person name="Ng V."/>
            <person name="Cullen D."/>
            <person name="Martin F."/>
            <person name="Rosso M.-N."/>
            <person name="Henrissat B."/>
            <person name="Hibbett D."/>
            <person name="Martinez A.T."/>
            <person name="Grigoriev I.V."/>
        </authorList>
    </citation>
    <scope>NUCLEOTIDE SEQUENCE</scope>
    <source>
        <strain evidence="3">ATCC 90797</strain>
    </source>
</reference>
<sequence length="140" mass="14943">MAKDSNKSKKQASTASASSASSNGNPNTDKVTVYTSDTLDRGFLIEHTEEILGKKPFNWQIDAAAAILCGEDVVLDVGTGCGKSLCFSIPLVLNNTDVALRVTPLTALIIDQAESSNLQSITLCSKTMVVHEAKTLYKHI</sequence>
<organism evidence="3 4">
    <name type="scientific">Pleurotus eryngii</name>
    <name type="common">Boletus of the steppes</name>
    <dbReference type="NCBI Taxonomy" id="5323"/>
    <lineage>
        <taxon>Eukaryota</taxon>
        <taxon>Fungi</taxon>
        <taxon>Dikarya</taxon>
        <taxon>Basidiomycota</taxon>
        <taxon>Agaricomycotina</taxon>
        <taxon>Agaricomycetes</taxon>
        <taxon>Agaricomycetidae</taxon>
        <taxon>Agaricales</taxon>
        <taxon>Pleurotineae</taxon>
        <taxon>Pleurotaceae</taxon>
        <taxon>Pleurotus</taxon>
    </lineage>
</organism>
<dbReference type="InterPro" id="IPR027417">
    <property type="entry name" value="P-loop_NTPase"/>
</dbReference>
<dbReference type="AlphaFoldDB" id="A0A9P5ZT16"/>
<name>A0A9P5ZT16_PLEER</name>